<dbReference type="PANTHER" id="PTHR11927">
    <property type="entry name" value="GALACTOSIDE 2-L-FUCOSYLTRANSFERASE"/>
    <property type="match status" value="1"/>
</dbReference>
<dbReference type="InterPro" id="IPR002516">
    <property type="entry name" value="Glyco_trans_11"/>
</dbReference>
<dbReference type="RefSeq" id="WP_117697011.1">
    <property type="nucleotide sequence ID" value="NZ_QRXI01000054.1"/>
</dbReference>
<accession>A0A3E4KI77</accession>
<evidence type="ECO:0000256" key="1">
    <source>
        <dbReference type="ARBA" id="ARBA00022676"/>
    </source>
</evidence>
<gene>
    <name evidence="3" type="ORF">DWX04_21715</name>
</gene>
<reference evidence="3 4" key="1">
    <citation type="submission" date="2018-08" db="EMBL/GenBank/DDBJ databases">
        <title>A genome reference for cultivated species of the human gut microbiota.</title>
        <authorList>
            <person name="Zou Y."/>
            <person name="Xue W."/>
            <person name="Luo G."/>
        </authorList>
    </citation>
    <scope>NUCLEOTIDE SEQUENCE [LARGE SCALE GENOMIC DNA]</scope>
    <source>
        <strain evidence="3 4">AF18-14</strain>
    </source>
</reference>
<keyword evidence="2 3" id="KW-0808">Transferase</keyword>
<evidence type="ECO:0000313" key="3">
    <source>
        <dbReference type="EMBL" id="RGT86131.1"/>
    </source>
</evidence>
<comment type="caution">
    <text evidence="3">The sequence shown here is derived from an EMBL/GenBank/DDBJ whole genome shotgun (WGS) entry which is preliminary data.</text>
</comment>
<dbReference type="Pfam" id="PF01531">
    <property type="entry name" value="Glyco_transf_11"/>
    <property type="match status" value="1"/>
</dbReference>
<protein>
    <submittedName>
        <fullName evidence="3">Alpha-1,2-fucosyltransferase</fullName>
    </submittedName>
</protein>
<dbReference type="AlphaFoldDB" id="A0A3E4KI77"/>
<name>A0A3E4KI77_PHOVU</name>
<dbReference type="PANTHER" id="PTHR11927:SF9">
    <property type="entry name" value="L-FUCOSYLTRANSFERASE"/>
    <property type="match status" value="1"/>
</dbReference>
<proteinExistence type="predicted"/>
<evidence type="ECO:0000313" key="4">
    <source>
        <dbReference type="Proteomes" id="UP000283833"/>
    </source>
</evidence>
<dbReference type="GO" id="GO:0008107">
    <property type="term" value="F:galactoside 2-alpha-L-fucosyltransferase activity"/>
    <property type="evidence" value="ECO:0007669"/>
    <property type="project" value="InterPro"/>
</dbReference>
<keyword evidence="1 3" id="KW-0328">Glycosyltransferase</keyword>
<dbReference type="CDD" id="cd11301">
    <property type="entry name" value="Fut1_Fut2_like"/>
    <property type="match status" value="1"/>
</dbReference>
<evidence type="ECO:0000256" key="2">
    <source>
        <dbReference type="ARBA" id="ARBA00022679"/>
    </source>
</evidence>
<sequence length="291" mass="34886">MKKVILRLCGGLGNQMFMYAAAKSLALKLGCELYVDVKSGFECDLAYKRKFELGNFNIQCRIATNIDSYRFWGGKFIYRMSRMLGWHLLCPFWKYIKEYNHEINYNLLDCNRHHSTYFIEGYWQKKIYFTDFEEVIRKEFKLRSPLSKSSLNDLRMIQRSDITPVAVGVRRYQEVDNKNLYLLEDSEFYLNSIDILAKRIKRPVFFIFTQVSDWVRENIMERTDESIVFISNENEAYEDLYLMTECRHFVISNSTFYWWGAWLSESKDKIVISSNKFPDKDSCLKEWIYLI</sequence>
<dbReference type="GO" id="GO:0005975">
    <property type="term" value="P:carbohydrate metabolic process"/>
    <property type="evidence" value="ECO:0007669"/>
    <property type="project" value="InterPro"/>
</dbReference>
<dbReference type="EMBL" id="QRXI01000054">
    <property type="protein sequence ID" value="RGT86131.1"/>
    <property type="molecule type" value="Genomic_DNA"/>
</dbReference>
<dbReference type="Proteomes" id="UP000283833">
    <property type="component" value="Unassembled WGS sequence"/>
</dbReference>
<dbReference type="GO" id="GO:0016020">
    <property type="term" value="C:membrane"/>
    <property type="evidence" value="ECO:0007669"/>
    <property type="project" value="InterPro"/>
</dbReference>
<organism evidence="3 4">
    <name type="scientific">Phocaeicola vulgatus</name>
    <name type="common">Bacteroides vulgatus</name>
    <dbReference type="NCBI Taxonomy" id="821"/>
    <lineage>
        <taxon>Bacteria</taxon>
        <taxon>Pseudomonadati</taxon>
        <taxon>Bacteroidota</taxon>
        <taxon>Bacteroidia</taxon>
        <taxon>Bacteroidales</taxon>
        <taxon>Bacteroidaceae</taxon>
        <taxon>Phocaeicola</taxon>
    </lineage>
</organism>